<comment type="caution">
    <text evidence="1">The sequence shown here is derived from an EMBL/GenBank/DDBJ whole genome shotgun (WGS) entry which is preliminary data.</text>
</comment>
<name>A0A6G0XQZ3_9STRA</name>
<gene>
    <name evidence="1" type="ORF">Ae201684_002244</name>
</gene>
<dbReference type="EMBL" id="VJMJ01000023">
    <property type="protein sequence ID" value="KAF0742847.1"/>
    <property type="molecule type" value="Genomic_DNA"/>
</dbReference>
<proteinExistence type="predicted"/>
<dbReference type="PANTHER" id="PTHR38899:SF1">
    <property type="entry name" value="PROTEIN KINASE"/>
    <property type="match status" value="1"/>
</dbReference>
<sequence>MDMAGWSKTTFFKMLSMSAIPSMPLASAFLSAAALEKPVFVFGWNNFLCPMTWLQQTMAVHPNQLQHPNLRQSLDAIDACIANVLNQAKTMASAVFVVYDDSMTLLEQLCSSFFPRCAALFRARDVLLVPNRPDVMASIYSNNLVPAMSTLFQRPIHFAVFGLDALRESCANMPAHALALYKLVCSAKSQPNLEQIFHQLQLLGQGLLAVVASHPSSMNMSL</sequence>
<dbReference type="AlphaFoldDB" id="A0A6G0XQZ3"/>
<dbReference type="PANTHER" id="PTHR38899">
    <property type="entry name" value="DOMAIN OOKINETE PROTEIN, PUTATIVE-RELATED"/>
    <property type="match status" value="1"/>
</dbReference>
<dbReference type="VEuPathDB" id="FungiDB:AeMF1_016341"/>
<accession>A0A6G0XQZ3</accession>
<reference evidence="1 2" key="1">
    <citation type="submission" date="2019-07" db="EMBL/GenBank/DDBJ databases">
        <title>Genomics analysis of Aphanomyces spp. identifies a new class of oomycete effector associated with host adaptation.</title>
        <authorList>
            <person name="Gaulin E."/>
        </authorList>
    </citation>
    <scope>NUCLEOTIDE SEQUENCE [LARGE SCALE GENOMIC DNA]</scope>
    <source>
        <strain evidence="1 2">ATCC 201684</strain>
    </source>
</reference>
<organism evidence="1 2">
    <name type="scientific">Aphanomyces euteiches</name>
    <dbReference type="NCBI Taxonomy" id="100861"/>
    <lineage>
        <taxon>Eukaryota</taxon>
        <taxon>Sar</taxon>
        <taxon>Stramenopiles</taxon>
        <taxon>Oomycota</taxon>
        <taxon>Saprolegniomycetes</taxon>
        <taxon>Saprolegniales</taxon>
        <taxon>Verrucalvaceae</taxon>
        <taxon>Aphanomyces</taxon>
    </lineage>
</organism>
<protein>
    <submittedName>
        <fullName evidence="1">Uncharacterized protein</fullName>
    </submittedName>
</protein>
<keyword evidence="2" id="KW-1185">Reference proteome</keyword>
<evidence type="ECO:0000313" key="2">
    <source>
        <dbReference type="Proteomes" id="UP000481153"/>
    </source>
</evidence>
<evidence type="ECO:0000313" key="1">
    <source>
        <dbReference type="EMBL" id="KAF0742847.1"/>
    </source>
</evidence>
<dbReference type="Proteomes" id="UP000481153">
    <property type="component" value="Unassembled WGS sequence"/>
</dbReference>